<gene>
    <name evidence="2" type="ORF">AS156_37020</name>
</gene>
<feature type="region of interest" description="Disordered" evidence="1">
    <location>
        <begin position="88"/>
        <end position="108"/>
    </location>
</feature>
<dbReference type="OrthoDB" id="8231997at2"/>
<evidence type="ECO:0000313" key="3">
    <source>
        <dbReference type="Proteomes" id="UP000057737"/>
    </source>
</evidence>
<evidence type="ECO:0008006" key="4">
    <source>
        <dbReference type="Google" id="ProtNLM"/>
    </source>
</evidence>
<protein>
    <recommendedName>
        <fullName evidence="4">General secretion pathway protein GspI</fullName>
    </recommendedName>
</protein>
<dbReference type="Proteomes" id="UP000057737">
    <property type="component" value="Unassembled WGS sequence"/>
</dbReference>
<reference evidence="2 3" key="1">
    <citation type="submission" date="2015-11" db="EMBL/GenBank/DDBJ databases">
        <title>Draft Genome Sequence of the Strain BR 10303 (Bradyrhizobium sp.) isolated from nodules of Centrolobium paraense.</title>
        <authorList>
            <person name="Zelli J.E."/>
            <person name="Simoes-Araujo J.L."/>
            <person name="Barauna A.C."/>
            <person name="Silva K."/>
        </authorList>
    </citation>
    <scope>NUCLEOTIDE SEQUENCE [LARGE SCALE GENOMIC DNA]</scope>
    <source>
        <strain evidence="2 3">BR 10303</strain>
    </source>
</reference>
<keyword evidence="3" id="KW-1185">Reference proteome</keyword>
<dbReference type="AlphaFoldDB" id="A0A120FQ10"/>
<dbReference type="EMBL" id="LNCU01000040">
    <property type="protein sequence ID" value="KWV57814.1"/>
    <property type="molecule type" value="Genomic_DNA"/>
</dbReference>
<comment type="caution">
    <text evidence="2">The sequence shown here is derived from an EMBL/GenBank/DDBJ whole genome shotgun (WGS) entry which is preliminary data.</text>
</comment>
<organism evidence="2 3">
    <name type="scientific">Bradyrhizobium macuxiense</name>
    <dbReference type="NCBI Taxonomy" id="1755647"/>
    <lineage>
        <taxon>Bacteria</taxon>
        <taxon>Pseudomonadati</taxon>
        <taxon>Pseudomonadota</taxon>
        <taxon>Alphaproteobacteria</taxon>
        <taxon>Hyphomicrobiales</taxon>
        <taxon>Nitrobacteraceae</taxon>
        <taxon>Bradyrhizobium</taxon>
    </lineage>
</organism>
<name>A0A120FQ10_9BRAD</name>
<proteinExistence type="predicted"/>
<evidence type="ECO:0000256" key="1">
    <source>
        <dbReference type="SAM" id="MobiDB-lite"/>
    </source>
</evidence>
<evidence type="ECO:0000313" key="2">
    <source>
        <dbReference type="EMBL" id="KWV57814.1"/>
    </source>
</evidence>
<sequence length="140" mass="15084">MIEALVAMALLLAFVSVLVPHMFQARRIAVNAQQRVAAQGFLRGLLDAPLDRLALRKGPREGETDGLQWSVEAEPMFVDAMLPADGPEPSVLKAAAKDPVPKKNPAPKRPHWTAFRVIAKVSWGPGQMVTAETVRLGVGG</sequence>
<accession>A0A120FQ10</accession>